<sequence>MPRIIVAAKIDKTLLQDTQSKAVILSQPSIIQVGVTKDEVLSIIKEGNNVVITLKNGEKIVLESFFQTTALTEHSLTFPEKDGSFALTHFDNHGTFTNYSGLAQLETLSNPNPIADSANQLEAYQSQPEANFSLANLWSSNSVKAGLGVISAVGLGLLLLDDNGQSSSSPPKLDFMAPDAPTAKLDDTGTMITGTGEVGVTIYVVDGNKNVLATTKVDQSGHYTIELFPALTDGHKVYVNAKDSAGNTSKFTAVTGNKDTIAPEEPQAQLSDDGTVVSGRAETNSVIHVYDADGKLIGMAKANDEGIFSILVSPALTEGKIGTVVSEDSAGNKSKPHEIIAGKDTIAPEVPRVEINKAGTSVKGTAEANAKIEIHDAAGKLIGSGSVDENGQFTITISPALASDQIGKLTAEDAAGNKSNPLEIKAGLDTLAPEKAIAELNAAGNLVTGTAEAHAKVTVYDKDNNLLGTATADADGKYSITLSKALTEKQLGKVYTTDAAGNQSDLTTVMGTKDVTAPAKPTITKVTDDFNNLENQLVEIKSGGTTDDVKPLLSGTAEPDATLTIYDNGKLLGVITVKSGTTPNVDWSFTPNFDLGLGSHSITIIQTDKAGNTSLVSDPFLFTVVAPEPPMVDPTAELMHAFANPASMYALENILDTSDLYGVDDSTIQSDHSEIFQITEMMGNHQINHAQNLDPLIDHVIYNTNADLDNVENKFDQSNEINAQAITRSDSNILSYLMVVTQRDDLLDSLHLNSMIM</sequence>
<proteinExistence type="predicted"/>
<dbReference type="InterPro" id="IPR013783">
    <property type="entry name" value="Ig-like_fold"/>
</dbReference>
<dbReference type="AlphaFoldDB" id="A0A1Y3CKV9"/>
<feature type="domain" description="Bacterial Ig" evidence="1">
    <location>
        <begin position="432"/>
        <end position="510"/>
    </location>
</feature>
<reference evidence="4 5" key="1">
    <citation type="submission" date="2017-04" db="EMBL/GenBank/DDBJ databases">
        <title>High diversity of culturable Acinetobacter species in natural soil and water ecosystems.</title>
        <authorList>
            <person name="Nemec A."/>
            <person name="Radolfova-Krizova L."/>
        </authorList>
    </citation>
    <scope>NUCLEOTIDE SEQUENCE [LARGE SCALE GENOMIC DNA]</scope>
    <source>
        <strain evidence="4 5">ANC 4999</strain>
    </source>
</reference>
<keyword evidence="5" id="KW-1185">Reference proteome</keyword>
<dbReference type="InterPro" id="IPR041498">
    <property type="entry name" value="Big_6"/>
</dbReference>
<feature type="domain" description="Bacterial Ig" evidence="1">
    <location>
        <begin position="262"/>
        <end position="341"/>
    </location>
</feature>
<evidence type="ECO:0000259" key="1">
    <source>
        <dbReference type="Pfam" id="PF17936"/>
    </source>
</evidence>
<feature type="domain" description="Bacterial Ig" evidence="1">
    <location>
        <begin position="177"/>
        <end position="255"/>
    </location>
</feature>
<evidence type="ECO:0000313" key="4">
    <source>
        <dbReference type="EMBL" id="OTG66500.1"/>
    </source>
</evidence>
<evidence type="ECO:0000259" key="3">
    <source>
        <dbReference type="Pfam" id="PF22783"/>
    </source>
</evidence>
<name>A0A1Y3CKV9_9GAMM</name>
<dbReference type="Pfam" id="PF22783">
    <property type="entry name" value="BapA_N"/>
    <property type="match status" value="1"/>
</dbReference>
<dbReference type="Pfam" id="PF17936">
    <property type="entry name" value="Big_6"/>
    <property type="match status" value="4"/>
</dbReference>
<feature type="domain" description="Bacterial Ig-like" evidence="2">
    <location>
        <begin position="543"/>
        <end position="623"/>
    </location>
</feature>
<dbReference type="NCBIfam" id="NF040520">
    <property type="entry name" value="Ig_like_BLP2"/>
    <property type="match status" value="1"/>
</dbReference>
<dbReference type="InterPro" id="IPR048051">
    <property type="entry name" value="BapA-like_prefix-like"/>
</dbReference>
<dbReference type="NCBIfam" id="NF033677">
    <property type="entry name" value="biofilm_BapA_N"/>
    <property type="match status" value="1"/>
</dbReference>
<feature type="domain" description="Biofilm-associated protein BapA-like prefix-like" evidence="3">
    <location>
        <begin position="1"/>
        <end position="108"/>
    </location>
</feature>
<organism evidence="4 5">
    <name type="scientific">Acinetobacter silvestris</name>
    <dbReference type="NCBI Taxonomy" id="1977882"/>
    <lineage>
        <taxon>Bacteria</taxon>
        <taxon>Pseudomonadati</taxon>
        <taxon>Pseudomonadota</taxon>
        <taxon>Gammaproteobacteria</taxon>
        <taxon>Moraxellales</taxon>
        <taxon>Moraxellaceae</taxon>
        <taxon>Acinetobacter</taxon>
    </lineage>
</organism>
<dbReference type="SUPFAM" id="SSF75011">
    <property type="entry name" value="3-carboxy-cis,cis-mucoante lactonizing enzyme"/>
    <property type="match status" value="1"/>
</dbReference>
<dbReference type="RefSeq" id="WP_086202744.1">
    <property type="nucleotide sequence ID" value="NZ_NEGB01000002.1"/>
</dbReference>
<accession>A0A1Y3CKV9</accession>
<evidence type="ECO:0000259" key="2">
    <source>
        <dbReference type="Pfam" id="PF19077"/>
    </source>
</evidence>
<evidence type="ECO:0008006" key="6">
    <source>
        <dbReference type="Google" id="ProtNLM"/>
    </source>
</evidence>
<dbReference type="InterPro" id="IPR044016">
    <property type="entry name" value="Big_13"/>
</dbReference>
<dbReference type="Gene3D" id="2.60.40.10">
    <property type="entry name" value="Immunoglobulins"/>
    <property type="match status" value="5"/>
</dbReference>
<evidence type="ECO:0000313" key="5">
    <source>
        <dbReference type="Proteomes" id="UP000242765"/>
    </source>
</evidence>
<dbReference type="STRING" id="1977882.B9T28_04425"/>
<dbReference type="Proteomes" id="UP000242765">
    <property type="component" value="Unassembled WGS sequence"/>
</dbReference>
<dbReference type="OrthoDB" id="8481600at2"/>
<dbReference type="EMBL" id="NEGB01000002">
    <property type="protein sequence ID" value="OTG66500.1"/>
    <property type="molecule type" value="Genomic_DNA"/>
</dbReference>
<gene>
    <name evidence="4" type="ORF">B9T28_04425</name>
</gene>
<dbReference type="NCBIfam" id="NF033510">
    <property type="entry name" value="Ca_tandemer"/>
    <property type="match status" value="5"/>
</dbReference>
<protein>
    <recommendedName>
        <fullName evidence="6">BapA prefix-like domain-containing protein</fullName>
    </recommendedName>
</protein>
<feature type="domain" description="Bacterial Ig" evidence="1">
    <location>
        <begin position="347"/>
        <end position="426"/>
    </location>
</feature>
<dbReference type="Pfam" id="PF19077">
    <property type="entry name" value="Big_13"/>
    <property type="match status" value="1"/>
</dbReference>
<comment type="caution">
    <text evidence="4">The sequence shown here is derived from an EMBL/GenBank/DDBJ whole genome shotgun (WGS) entry which is preliminary data.</text>
</comment>